<dbReference type="InterPro" id="IPR011659">
    <property type="entry name" value="WD40"/>
</dbReference>
<protein>
    <submittedName>
        <fullName evidence="4">DPP IV N-terminal domain-containing protein</fullName>
    </submittedName>
</protein>
<dbReference type="SUPFAM" id="SSF53474">
    <property type="entry name" value="alpha/beta-Hydrolases"/>
    <property type="match status" value="1"/>
</dbReference>
<evidence type="ECO:0000259" key="2">
    <source>
        <dbReference type="Pfam" id="PF00326"/>
    </source>
</evidence>
<dbReference type="Gene3D" id="2.140.10.30">
    <property type="entry name" value="Dipeptidylpeptidase IV, N-terminal domain"/>
    <property type="match status" value="1"/>
</dbReference>
<feature type="chain" id="PRO_5045561524" evidence="1">
    <location>
        <begin position="26"/>
        <end position="719"/>
    </location>
</feature>
<dbReference type="InterPro" id="IPR029058">
    <property type="entry name" value="AB_hydrolase_fold"/>
</dbReference>
<name>A0ABQ6PSC3_9BACT</name>
<dbReference type="RefSeq" id="WP_338224362.1">
    <property type="nucleotide sequence ID" value="NZ_BTPD01000006.1"/>
</dbReference>
<dbReference type="PANTHER" id="PTHR11731">
    <property type="entry name" value="PROTEASE FAMILY S9B,C DIPEPTIDYL-PEPTIDASE IV-RELATED"/>
    <property type="match status" value="1"/>
</dbReference>
<evidence type="ECO:0000313" key="4">
    <source>
        <dbReference type="EMBL" id="GMQ29647.1"/>
    </source>
</evidence>
<dbReference type="InterPro" id="IPR050278">
    <property type="entry name" value="Serine_Prot_S9B/DPPIV"/>
</dbReference>
<feature type="signal peptide" evidence="1">
    <location>
        <begin position="1"/>
        <end position="25"/>
    </location>
</feature>
<keyword evidence="1" id="KW-0732">Signal</keyword>
<dbReference type="Pfam" id="PF07676">
    <property type="entry name" value="PD40"/>
    <property type="match status" value="1"/>
</dbReference>
<proteinExistence type="predicted"/>
<organism evidence="4 5">
    <name type="scientific">Algoriphagus confluentis</name>
    <dbReference type="NCBI Taxonomy" id="1697556"/>
    <lineage>
        <taxon>Bacteria</taxon>
        <taxon>Pseudomonadati</taxon>
        <taxon>Bacteroidota</taxon>
        <taxon>Cytophagia</taxon>
        <taxon>Cytophagales</taxon>
        <taxon>Cyclobacteriaceae</taxon>
        <taxon>Algoriphagus</taxon>
    </lineage>
</organism>
<accession>A0ABQ6PSC3</accession>
<dbReference type="Proteomes" id="UP001338309">
    <property type="component" value="Unassembled WGS sequence"/>
</dbReference>
<dbReference type="InterPro" id="IPR002469">
    <property type="entry name" value="Peptidase_S9B_N"/>
</dbReference>
<keyword evidence="5" id="KW-1185">Reference proteome</keyword>
<sequence length="719" mass="80032">MQKTSFWQKWLLAGLVMVMSTTLQAQEAELTLDDLFATPKLTGTSPSQPVWAPDSKHFAFSWSEPGNPGRGLWVSTSDGEEVRLISNTASGSVRDIAWTDENTIISLRGNHLWQTSLSQSADLQLMPVEEGTSNLSISPSGKQAAYIQNGDLWLADLSSKQNRQLTNIGIPSLSSLQKGRYSRPEREIGPGIWSGPTYKWSPDGKTIAIHVVDRREMRKVPFPDYLAAETNPNEVRRSYPGDPNENRKVGLLDVESGNITYLDLPDPQANQVIDFNWSPSGALLIDIASDTAVERKLFVVSPGENQLREIWRGVRETRMYTTFGSTWHPDGQQVVFLSDMGDRYGLYTIDDSPSKDLPQLLTDPSYDVLSSPTIAGDALFYAGNSVNPYEQHVYRLNLSGGNPKQVTHLPGQNIGYPSPDGQHLVFMHSNDTSPAELYVVSSEGGDATRLTYSPLPAFTNRSWTAAEYVSFPSLVDDYTLHARILKPTNMQPGKKYPVLFGPVYSNTARNRWAGNYSLVQHLLAKKGYIIMQVDSRGSTGYGRAFREEFLLGFADQDIEDYASAVAYLESLDYVDPDRIGIWGSSYGGTLSVYSLLMKPGLFQVGVAAAAAVDPMFFGTDDVAIVRTPQTHPEIFERKALKYAANLQDKLLFIHGMQDHVVPFKTVAVLAEELIKQGKDFDFAFAPGATHGWSREQNYDRYLFGKLIEYFDRHLSEPIE</sequence>
<dbReference type="PANTHER" id="PTHR11731:SF193">
    <property type="entry name" value="DIPEPTIDYL PEPTIDASE 9"/>
    <property type="match status" value="1"/>
</dbReference>
<evidence type="ECO:0000259" key="3">
    <source>
        <dbReference type="Pfam" id="PF00930"/>
    </source>
</evidence>
<dbReference type="SUPFAM" id="SSF82171">
    <property type="entry name" value="DPP6 N-terminal domain-like"/>
    <property type="match status" value="1"/>
</dbReference>
<dbReference type="Pfam" id="PF00930">
    <property type="entry name" value="DPPIV_N"/>
    <property type="match status" value="1"/>
</dbReference>
<dbReference type="Gene3D" id="3.40.50.1820">
    <property type="entry name" value="alpha/beta hydrolase"/>
    <property type="match status" value="1"/>
</dbReference>
<evidence type="ECO:0000313" key="5">
    <source>
        <dbReference type="Proteomes" id="UP001338309"/>
    </source>
</evidence>
<dbReference type="Pfam" id="PF00326">
    <property type="entry name" value="Peptidase_S9"/>
    <property type="match status" value="1"/>
</dbReference>
<reference evidence="4 5" key="1">
    <citation type="submission" date="2023-08" db="EMBL/GenBank/DDBJ databases">
        <title>Draft genome sequence of Algoriphagus confluentis.</title>
        <authorList>
            <person name="Takatani N."/>
            <person name="Hosokawa M."/>
            <person name="Sawabe T."/>
        </authorList>
    </citation>
    <scope>NUCLEOTIDE SEQUENCE [LARGE SCALE GENOMIC DNA]</scope>
    <source>
        <strain evidence="4 5">NBRC 111222</strain>
    </source>
</reference>
<feature type="domain" description="Dipeptidylpeptidase IV N-terminal" evidence="3">
    <location>
        <begin position="123"/>
        <end position="434"/>
    </location>
</feature>
<comment type="caution">
    <text evidence="4">The sequence shown here is derived from an EMBL/GenBank/DDBJ whole genome shotgun (WGS) entry which is preliminary data.</text>
</comment>
<gene>
    <name evidence="4" type="ORF">Aconfl_22900</name>
</gene>
<feature type="domain" description="Peptidase S9 prolyl oligopeptidase catalytic" evidence="2">
    <location>
        <begin position="516"/>
        <end position="715"/>
    </location>
</feature>
<dbReference type="EMBL" id="BTPD01000006">
    <property type="protein sequence ID" value="GMQ29647.1"/>
    <property type="molecule type" value="Genomic_DNA"/>
</dbReference>
<dbReference type="InterPro" id="IPR001375">
    <property type="entry name" value="Peptidase_S9_cat"/>
</dbReference>
<evidence type="ECO:0000256" key="1">
    <source>
        <dbReference type="SAM" id="SignalP"/>
    </source>
</evidence>